<proteinExistence type="predicted"/>
<reference evidence="1" key="1">
    <citation type="journal article" date="2010" name="Science">
        <title>Plasticity of animal genome architecture unmasked by rapid evolution of a pelagic tunicate.</title>
        <authorList>
            <person name="Denoeud F."/>
            <person name="Henriet S."/>
            <person name="Mungpakdee S."/>
            <person name="Aury J.M."/>
            <person name="Da Silva C."/>
            <person name="Brinkmann H."/>
            <person name="Mikhaleva J."/>
            <person name="Olsen L.C."/>
            <person name="Jubin C."/>
            <person name="Canestro C."/>
            <person name="Bouquet J.M."/>
            <person name="Danks G."/>
            <person name="Poulain J."/>
            <person name="Campsteijn C."/>
            <person name="Adamski M."/>
            <person name="Cross I."/>
            <person name="Yadetie F."/>
            <person name="Muffato M."/>
            <person name="Louis A."/>
            <person name="Butcher S."/>
            <person name="Tsagkogeorga G."/>
            <person name="Konrad A."/>
            <person name="Singh S."/>
            <person name="Jensen M.F."/>
            <person name="Cong E.H."/>
            <person name="Eikeseth-Otteraa H."/>
            <person name="Noel B."/>
            <person name="Anthouard V."/>
            <person name="Porcel B.M."/>
            <person name="Kachouri-Lafond R."/>
            <person name="Nishino A."/>
            <person name="Ugolini M."/>
            <person name="Chourrout P."/>
            <person name="Nishida H."/>
            <person name="Aasland R."/>
            <person name="Huzurbazar S."/>
            <person name="Westhof E."/>
            <person name="Delsuc F."/>
            <person name="Lehrach H."/>
            <person name="Reinhardt R."/>
            <person name="Weissenbach J."/>
            <person name="Roy S.W."/>
            <person name="Artiguenave F."/>
            <person name="Postlethwait J.H."/>
            <person name="Manak J.R."/>
            <person name="Thompson E.M."/>
            <person name="Jaillon O."/>
            <person name="Du Pasquier L."/>
            <person name="Boudinot P."/>
            <person name="Liberles D.A."/>
            <person name="Volff J.N."/>
            <person name="Philippe H."/>
            <person name="Lenhard B."/>
            <person name="Roest Crollius H."/>
            <person name="Wincker P."/>
            <person name="Chourrout D."/>
        </authorList>
    </citation>
    <scope>NUCLEOTIDE SEQUENCE [LARGE SCALE GENOMIC DNA]</scope>
</reference>
<organism evidence="1">
    <name type="scientific">Oikopleura dioica</name>
    <name type="common">Tunicate</name>
    <dbReference type="NCBI Taxonomy" id="34765"/>
    <lineage>
        <taxon>Eukaryota</taxon>
        <taxon>Metazoa</taxon>
        <taxon>Chordata</taxon>
        <taxon>Tunicata</taxon>
        <taxon>Appendicularia</taxon>
        <taxon>Copelata</taxon>
        <taxon>Oikopleuridae</taxon>
        <taxon>Oikopleura</taxon>
    </lineage>
</organism>
<dbReference type="Proteomes" id="UP000011014">
    <property type="component" value="Unassembled WGS sequence"/>
</dbReference>
<protein>
    <submittedName>
        <fullName evidence="1">Uncharacterized protein</fullName>
    </submittedName>
</protein>
<accession>E4YK30</accession>
<sequence length="37" mass="4064">VFNHLSSASSESEGLWEGFSDSIFRISSWASSDKLVT</sequence>
<dbReference type="AlphaFoldDB" id="E4YK30"/>
<gene>
    <name evidence="1" type="ORF">GSOID_T00028311001</name>
</gene>
<dbReference type="EMBL" id="FN654685">
    <property type="protein sequence ID" value="CBY35841.1"/>
    <property type="molecule type" value="Genomic_DNA"/>
</dbReference>
<evidence type="ECO:0000313" key="1">
    <source>
        <dbReference type="EMBL" id="CBY35841.1"/>
    </source>
</evidence>
<name>E4YK30_OIKDI</name>
<feature type="non-terminal residue" evidence="1">
    <location>
        <position position="1"/>
    </location>
</feature>